<protein>
    <submittedName>
        <fullName evidence="1">Uncharacterized protein</fullName>
    </submittedName>
</protein>
<dbReference type="VEuPathDB" id="FungiDB:FUN_021026"/>
<dbReference type="Proteomes" id="UP000233469">
    <property type="component" value="Unassembled WGS sequence"/>
</dbReference>
<evidence type="ECO:0000313" key="2">
    <source>
        <dbReference type="Proteomes" id="UP000233469"/>
    </source>
</evidence>
<proteinExistence type="predicted"/>
<comment type="caution">
    <text evidence="1">The sequence shown here is derived from an EMBL/GenBank/DDBJ whole genome shotgun (WGS) entry which is preliminary data.</text>
</comment>
<accession>A0A2N1MDT7</accession>
<dbReference type="AlphaFoldDB" id="A0A2N1MDT7"/>
<gene>
    <name evidence="1" type="ORF">RhiirC2_794291</name>
</gene>
<name>A0A2N1MDT7_9GLOM</name>
<reference evidence="1 2" key="2">
    <citation type="submission" date="2017-10" db="EMBL/GenBank/DDBJ databases">
        <title>Extensive intraspecific genome diversity in a model arbuscular mycorrhizal fungus.</title>
        <authorList>
            <person name="Chen E.C.H."/>
            <person name="Morin E."/>
            <person name="Baudet D."/>
            <person name="Noel J."/>
            <person name="Ndikumana S."/>
            <person name="Charron P."/>
            <person name="St-Onge C."/>
            <person name="Giorgi J."/>
            <person name="Grigoriev I.V."/>
            <person name="Roux C."/>
            <person name="Martin F.M."/>
            <person name="Corradi N."/>
        </authorList>
    </citation>
    <scope>NUCLEOTIDE SEQUENCE [LARGE SCALE GENOMIC DNA]</scope>
    <source>
        <strain evidence="1 2">C2</strain>
    </source>
</reference>
<evidence type="ECO:0000313" key="1">
    <source>
        <dbReference type="EMBL" id="PKK59807.1"/>
    </source>
</evidence>
<sequence length="123" mass="14084">MKPQLGATHNMADKLAITRAVPNADDYQFLIPYYVANHERQFAPSDNKVDIVTPVDSSLSTPLLHNVAPFNPIPDMFIPYKYQDIILSDPLYADDGTFIIFGLREWFTCKYELNTREECLKKA</sequence>
<dbReference type="EMBL" id="LLXL01002863">
    <property type="protein sequence ID" value="PKK59807.1"/>
    <property type="molecule type" value="Genomic_DNA"/>
</dbReference>
<organism evidence="1 2">
    <name type="scientific">Rhizophagus irregularis</name>
    <dbReference type="NCBI Taxonomy" id="588596"/>
    <lineage>
        <taxon>Eukaryota</taxon>
        <taxon>Fungi</taxon>
        <taxon>Fungi incertae sedis</taxon>
        <taxon>Mucoromycota</taxon>
        <taxon>Glomeromycotina</taxon>
        <taxon>Glomeromycetes</taxon>
        <taxon>Glomerales</taxon>
        <taxon>Glomeraceae</taxon>
        <taxon>Rhizophagus</taxon>
    </lineage>
</organism>
<reference evidence="1 2" key="1">
    <citation type="submission" date="2016-04" db="EMBL/GenBank/DDBJ databases">
        <title>Genome analyses suggest a sexual origin of heterokaryosis in a supposedly ancient asexual fungus.</title>
        <authorList>
            <person name="Ropars J."/>
            <person name="Sedzielewska K."/>
            <person name="Noel J."/>
            <person name="Charron P."/>
            <person name="Farinelli L."/>
            <person name="Marton T."/>
            <person name="Kruger M."/>
            <person name="Pelin A."/>
            <person name="Brachmann A."/>
            <person name="Corradi N."/>
        </authorList>
    </citation>
    <scope>NUCLEOTIDE SEQUENCE [LARGE SCALE GENOMIC DNA]</scope>
    <source>
        <strain evidence="1 2">C2</strain>
    </source>
</reference>